<gene>
    <name evidence="1" type="ORF">DB895_13785</name>
</gene>
<evidence type="ECO:0008006" key="3">
    <source>
        <dbReference type="Google" id="ProtNLM"/>
    </source>
</evidence>
<dbReference type="AlphaFoldDB" id="A0A2U1JFJ7"/>
<dbReference type="OrthoDB" id="1652165at2"/>
<sequence>GIGVATGLPAGVTAAWAANVITISGTPTASGVFAYSIPLTGGCGSINATGTITVTANMTAAAASSTPTLCISTPLTNITHATTLATGIGVATGLPAGVTAAWAANVITISGTPTASGVFAYSIPLTGGCGSINATGTITVTANMTAVAASSTPTLCISTPLTNITHATTLATGIGVATGLPAGITAAWAANVITISGTPTVSGVFAYSIPLTGGCGSINATGTITVDPVSVGGSVSGGAVICSGSTSGLLTLSGHLGTVVRWESAVSPFSSWTSIVNTATTYTSGVLTQDTQFRAVIQSGICSIANSTATTVALGNTTTWNGSAWTNGAPTSTSTAVISGNYVSATDGGNIDACSLTLTTGTVVISSGDWVTLSGALIVTSGSFTLENNANLIQGGVANTNSGNIIVKRNSSSLYLLDYTLWSSPVLDQNLYDFSPNTVANRFYYYDSATDFYTPISAASNFNVGQGYLIRVPRTFSPTVAAVYNGVFTGKPNSGDITYGMNLGFNAVGNPYPSQINVYDFIDQNLTIDGTLYFWRKKNNSSASSYATLTELGYVANAATGGDTGSAYFDVTNPSDWVVNVGQGFIVNAVSASNLVFNNAMRRGLDNSNQFFRNSSTTVSNASLYWLNLTNPNGLFNQLAVGYVAGATLGVDRGIDGLNNNTTNYLCSVIGGTPYAIQGRPEFLASDIVPLELNISVGGKYSIAIDHLKGLFQNQAIFLKDNETNTIHDLKTGSYSFISEVGVFKNRFEIVYQNALAVNQTSFNENNVLVYKQNQEIVINAGKTIMSDVKVYDIRGRLLLSKDNINATQTKLFVGTTQEVLIVKIGSGEAGIVTKKVIN</sequence>
<name>A0A2U1JFJ7_9FLAO</name>
<comment type="caution">
    <text evidence="1">The sequence shown here is derived from an EMBL/GenBank/DDBJ whole genome shotgun (WGS) entry which is preliminary data.</text>
</comment>
<accession>A0A2U1JFJ7</accession>
<keyword evidence="2" id="KW-1185">Reference proteome</keyword>
<dbReference type="RefSeq" id="WP_133242685.1">
    <property type="nucleotide sequence ID" value="NZ_QCZI01000027.1"/>
</dbReference>
<protein>
    <recommendedName>
        <fullName evidence="3">T9SS sorting signal type C domain-containing protein</fullName>
    </recommendedName>
</protein>
<feature type="non-terminal residue" evidence="1">
    <location>
        <position position="1"/>
    </location>
</feature>
<dbReference type="Proteomes" id="UP000245449">
    <property type="component" value="Unassembled WGS sequence"/>
</dbReference>
<proteinExistence type="predicted"/>
<evidence type="ECO:0000313" key="2">
    <source>
        <dbReference type="Proteomes" id="UP000245449"/>
    </source>
</evidence>
<organism evidence="1 2">
    <name type="scientific">Flavobacterium psychrotolerans</name>
    <dbReference type="NCBI Taxonomy" id="2169410"/>
    <lineage>
        <taxon>Bacteria</taxon>
        <taxon>Pseudomonadati</taxon>
        <taxon>Bacteroidota</taxon>
        <taxon>Flavobacteriia</taxon>
        <taxon>Flavobacteriales</taxon>
        <taxon>Flavobacteriaceae</taxon>
        <taxon>Flavobacterium</taxon>
    </lineage>
</organism>
<reference evidence="1 2" key="1">
    <citation type="submission" date="2018-04" db="EMBL/GenBank/DDBJ databases">
        <title>Flavobacterium sp. nov., isolated from glacier ice.</title>
        <authorList>
            <person name="Liu Q."/>
            <person name="Xin Y.-H."/>
        </authorList>
    </citation>
    <scope>NUCLEOTIDE SEQUENCE [LARGE SCALE GENOMIC DNA]</scope>
    <source>
        <strain evidence="1 2">RB1R5</strain>
    </source>
</reference>
<dbReference type="NCBIfam" id="NF033708">
    <property type="entry name" value="T9SS_Cterm_ChiA"/>
    <property type="match status" value="1"/>
</dbReference>
<evidence type="ECO:0000313" key="1">
    <source>
        <dbReference type="EMBL" id="PWA03900.1"/>
    </source>
</evidence>
<dbReference type="EMBL" id="QCZI01000027">
    <property type="protein sequence ID" value="PWA03900.1"/>
    <property type="molecule type" value="Genomic_DNA"/>
</dbReference>